<feature type="region of interest" description="Disordered" evidence="4">
    <location>
        <begin position="1"/>
        <end position="27"/>
    </location>
</feature>
<feature type="compositionally biased region" description="Acidic residues" evidence="4">
    <location>
        <begin position="1"/>
        <end position="10"/>
    </location>
</feature>
<dbReference type="InterPro" id="IPR029440">
    <property type="entry name" value="DRC1_C"/>
</dbReference>
<protein>
    <recommendedName>
        <fullName evidence="9">Dynein regulatory complex protein 1</fullName>
    </recommendedName>
</protein>
<dbReference type="GO" id="GO:0003352">
    <property type="term" value="P:regulation of cilium movement"/>
    <property type="evidence" value="ECO:0007669"/>
    <property type="project" value="TreeGrafter"/>
</dbReference>
<gene>
    <name evidence="7" type="ORF">C0Q70_07399</name>
</gene>
<reference evidence="7 8" key="1">
    <citation type="submission" date="2018-04" db="EMBL/GenBank/DDBJ databases">
        <title>The genome of golden apple snail Pomacea canaliculata provides insight into stress tolerance and invasive adaptation.</title>
        <authorList>
            <person name="Liu C."/>
            <person name="Liu B."/>
            <person name="Ren Y."/>
            <person name="Zhang Y."/>
            <person name="Wang H."/>
            <person name="Li S."/>
            <person name="Jiang F."/>
            <person name="Yin L."/>
            <person name="Zhang G."/>
            <person name="Qian W."/>
            <person name="Fan W."/>
        </authorList>
    </citation>
    <scope>NUCLEOTIDE SEQUENCE [LARGE SCALE GENOMIC DNA]</scope>
    <source>
        <strain evidence="7">SZHN2017</strain>
        <tissue evidence="7">Muscle</tissue>
    </source>
</reference>
<dbReference type="GO" id="GO:0005858">
    <property type="term" value="C:axonemal dynein complex"/>
    <property type="evidence" value="ECO:0007669"/>
    <property type="project" value="InterPro"/>
</dbReference>
<feature type="region of interest" description="Disordered" evidence="4">
    <location>
        <begin position="46"/>
        <end position="65"/>
    </location>
</feature>
<dbReference type="GO" id="GO:0060285">
    <property type="term" value="P:cilium-dependent cell motility"/>
    <property type="evidence" value="ECO:0007669"/>
    <property type="project" value="TreeGrafter"/>
</dbReference>
<feature type="coiled-coil region" evidence="3">
    <location>
        <begin position="180"/>
        <end position="373"/>
    </location>
</feature>
<evidence type="ECO:0000256" key="1">
    <source>
        <dbReference type="ARBA" id="ARBA00009688"/>
    </source>
</evidence>
<sequence>MSSSAEEEDSGPSVDSNNPEERVAARRNRIQHRIEVLKRAALGEDVDSKKEVKEELSKSRKQMEESRLRLNKLRRDGFELVTNIRVADDARESNRRGIEEEIKRIRKDRLEQEVKLSAERFEEITKKWEIALQKEMPQALHEMLIQQKRSCDLMIDEKNKIITDFQQDLKNKDDQYVKDLKKMADDIDLMTERMEEQINNIMKANRDELEQIERAFVAERNELLEVQKKKWDEKMNNRREKEVEFMNQRLKRVEENEQLLQHLRVQDAEEYNVVKVRLETDVQVLEQQLQQMKSTYQLNQEKLEYNFQVLKKRDDENTITKSQQKRKITRLQDVLNGLRQKLSKQEKQYKSDNEQLTEDYKRVTEQFHDLQRKSKHFLLTDAQKFDQVWCMNEEECRSLLDEVLAADRVIHEQQLGLPWPAPDLSFTETVGPLLGKDGATKKVSASEVVKEVFSHTEDMGKNEVEKEQDEEIERPGIFSKISAQTIKQIMELLCDESGFLIENKLNKLLAPLEKDERSLIKLDAIFSALGIETEEDICKLSTYFMHIPDDRPDEHEKQEDAENEEGGQQNSEDGDLDEEVGIMTENQGPDPKSADAFHLIHPNEVLKALRAFVEENRQPIEDKSYKSQFRITALEERDSSGDSEYWMKYNSALSDEKEKVWDGLLDGLEMYSEILNKRASLLLETDTLRTQNAELRLLLHQYVNSKVNAELQIPPSKVLQFELNEGYQ</sequence>
<feature type="region of interest" description="Disordered" evidence="4">
    <location>
        <begin position="548"/>
        <end position="575"/>
    </location>
</feature>
<comment type="caution">
    <text evidence="7">The sequence shown here is derived from an EMBL/GenBank/DDBJ whole genome shotgun (WGS) entry which is preliminary data.</text>
</comment>
<feature type="domain" description="Dynein regulatory complex protein 1 C-terminal" evidence="6">
    <location>
        <begin position="644"/>
        <end position="703"/>
    </location>
</feature>
<evidence type="ECO:0000259" key="6">
    <source>
        <dbReference type="Pfam" id="PF14775"/>
    </source>
</evidence>
<evidence type="ECO:0000256" key="2">
    <source>
        <dbReference type="ARBA" id="ARBA00023054"/>
    </source>
</evidence>
<evidence type="ECO:0000256" key="4">
    <source>
        <dbReference type="SAM" id="MobiDB-lite"/>
    </source>
</evidence>
<organism evidence="7 8">
    <name type="scientific">Pomacea canaliculata</name>
    <name type="common">Golden apple snail</name>
    <dbReference type="NCBI Taxonomy" id="400727"/>
    <lineage>
        <taxon>Eukaryota</taxon>
        <taxon>Metazoa</taxon>
        <taxon>Spiralia</taxon>
        <taxon>Lophotrochozoa</taxon>
        <taxon>Mollusca</taxon>
        <taxon>Gastropoda</taxon>
        <taxon>Caenogastropoda</taxon>
        <taxon>Architaenioglossa</taxon>
        <taxon>Ampullarioidea</taxon>
        <taxon>Ampullariidae</taxon>
        <taxon>Pomacea</taxon>
    </lineage>
</organism>
<dbReference type="STRING" id="400727.A0A2T7PEY8"/>
<dbReference type="OrthoDB" id="10260459at2759"/>
<accession>A0A2T7PEY8</accession>
<keyword evidence="2 3" id="KW-0175">Coiled coil</keyword>
<evidence type="ECO:0000259" key="5">
    <source>
        <dbReference type="Pfam" id="PF14772"/>
    </source>
</evidence>
<comment type="similarity">
    <text evidence="1">Belongs to the DRC1 family.</text>
</comment>
<dbReference type="AlphaFoldDB" id="A0A2T7PEY8"/>
<dbReference type="PANTHER" id="PTHR21625">
    <property type="entry name" value="NYD-SP28 PROTEIN"/>
    <property type="match status" value="1"/>
</dbReference>
<name>A0A2T7PEY8_POMCA</name>
<feature type="domain" description="Dynein regulatory complex protein 1/2 N-terminal" evidence="5">
    <location>
        <begin position="86"/>
        <end position="187"/>
    </location>
</feature>
<dbReference type="EMBL" id="PZQS01000004">
    <property type="protein sequence ID" value="PVD31973.1"/>
    <property type="molecule type" value="Genomic_DNA"/>
</dbReference>
<dbReference type="PANTHER" id="PTHR21625:SF1">
    <property type="entry name" value="DYNEIN REGULATORY COMPLEX PROTEIN 1"/>
    <property type="match status" value="1"/>
</dbReference>
<dbReference type="OMA" id="LDFMMAR"/>
<dbReference type="InterPro" id="IPR039750">
    <property type="entry name" value="DRC1/DRC2"/>
</dbReference>
<dbReference type="Proteomes" id="UP000245119">
    <property type="component" value="Linkage Group LG4"/>
</dbReference>
<dbReference type="InterPro" id="IPR039505">
    <property type="entry name" value="DRC1/2_N"/>
</dbReference>
<dbReference type="GO" id="GO:0070286">
    <property type="term" value="P:axonemal dynein complex assembly"/>
    <property type="evidence" value="ECO:0007669"/>
    <property type="project" value="InterPro"/>
</dbReference>
<evidence type="ECO:0000313" key="8">
    <source>
        <dbReference type="Proteomes" id="UP000245119"/>
    </source>
</evidence>
<proteinExistence type="inferred from homology"/>
<evidence type="ECO:0008006" key="9">
    <source>
        <dbReference type="Google" id="ProtNLM"/>
    </source>
</evidence>
<dbReference type="Pfam" id="PF14772">
    <property type="entry name" value="NYD-SP28"/>
    <property type="match status" value="1"/>
</dbReference>
<feature type="compositionally biased region" description="Basic and acidic residues" evidence="4">
    <location>
        <begin position="548"/>
        <end position="560"/>
    </location>
</feature>
<evidence type="ECO:0000256" key="3">
    <source>
        <dbReference type="SAM" id="Coils"/>
    </source>
</evidence>
<keyword evidence="8" id="KW-1185">Reference proteome</keyword>
<evidence type="ECO:0000313" key="7">
    <source>
        <dbReference type="EMBL" id="PVD31973.1"/>
    </source>
</evidence>
<dbReference type="Pfam" id="PF14775">
    <property type="entry name" value="NYD-SP28_assoc"/>
    <property type="match status" value="1"/>
</dbReference>